<gene>
    <name evidence="3" type="primary">LOC111007244</name>
</gene>
<dbReference type="OrthoDB" id="409625at2759"/>
<dbReference type="GO" id="GO:0005634">
    <property type="term" value="C:nucleus"/>
    <property type="evidence" value="ECO:0007669"/>
    <property type="project" value="TreeGrafter"/>
</dbReference>
<proteinExistence type="predicted"/>
<feature type="region of interest" description="Disordered" evidence="1">
    <location>
        <begin position="1"/>
        <end position="107"/>
    </location>
</feature>
<evidence type="ECO:0000313" key="3">
    <source>
        <dbReference type="RefSeq" id="XP_022135230.1"/>
    </source>
</evidence>
<feature type="compositionally biased region" description="Polar residues" evidence="1">
    <location>
        <begin position="1"/>
        <end position="21"/>
    </location>
</feature>
<dbReference type="GO" id="GO:1901259">
    <property type="term" value="P:chloroplast rRNA processing"/>
    <property type="evidence" value="ECO:0007669"/>
    <property type="project" value="TreeGrafter"/>
</dbReference>
<dbReference type="Gene3D" id="3.10.450.40">
    <property type="match status" value="1"/>
</dbReference>
<evidence type="ECO:0000256" key="1">
    <source>
        <dbReference type="SAM" id="MobiDB-lite"/>
    </source>
</evidence>
<dbReference type="PANTHER" id="PTHR33415:SF12">
    <property type="entry name" value="PROTEIN EMBRYO DEFECTIVE 514"/>
    <property type="match status" value="1"/>
</dbReference>
<dbReference type="GO" id="GO:0009658">
    <property type="term" value="P:chloroplast organization"/>
    <property type="evidence" value="ECO:0007669"/>
    <property type="project" value="TreeGrafter"/>
</dbReference>
<evidence type="ECO:0000313" key="2">
    <source>
        <dbReference type="Proteomes" id="UP000504603"/>
    </source>
</evidence>
<dbReference type="RefSeq" id="XP_022135230.1">
    <property type="nucleotide sequence ID" value="XM_022279538.1"/>
</dbReference>
<dbReference type="GO" id="GO:0017126">
    <property type="term" value="P:nucleologenesis"/>
    <property type="evidence" value="ECO:0007669"/>
    <property type="project" value="TreeGrafter"/>
</dbReference>
<dbReference type="Proteomes" id="UP000504603">
    <property type="component" value="Unplaced"/>
</dbReference>
<dbReference type="KEGG" id="mcha:111007244"/>
<feature type="region of interest" description="Disordered" evidence="1">
    <location>
        <begin position="215"/>
        <end position="238"/>
    </location>
</feature>
<sequence>MAEETTPQLAENDPEVTNSATEDMELETSEPGAEPKGLNGDSEANEAAPETNGDANSKREREEETADENIGEAKKPKVEKSVEEERMEKVEGDGKGDEKSGPVSLGPKSFGSSVEMFDYFYKFLHYWPANLNLNEYEQMVLLELLKKGHVEPEKKIGCGIHAFQIRNHPTFKSKCYFLIREDESVDDFSFRKCVDHILPLPENLKVKSDANRALGGCKHRGGGRGGGGGRGRGGRSRN</sequence>
<protein>
    <submittedName>
        <fullName evidence="3">Protein EMBRYO DEFECTIVE 514</fullName>
    </submittedName>
</protein>
<dbReference type="PANTHER" id="PTHR33415">
    <property type="entry name" value="PROTEIN EMBRYO DEFECTIVE 514"/>
    <property type="match status" value="1"/>
</dbReference>
<organism evidence="2 3">
    <name type="scientific">Momordica charantia</name>
    <name type="common">Bitter gourd</name>
    <name type="synonym">Balsam pear</name>
    <dbReference type="NCBI Taxonomy" id="3673"/>
    <lineage>
        <taxon>Eukaryota</taxon>
        <taxon>Viridiplantae</taxon>
        <taxon>Streptophyta</taxon>
        <taxon>Embryophyta</taxon>
        <taxon>Tracheophyta</taxon>
        <taxon>Spermatophyta</taxon>
        <taxon>Magnoliopsida</taxon>
        <taxon>eudicotyledons</taxon>
        <taxon>Gunneridae</taxon>
        <taxon>Pentapetalae</taxon>
        <taxon>rosids</taxon>
        <taxon>fabids</taxon>
        <taxon>Cucurbitales</taxon>
        <taxon>Cucurbitaceae</taxon>
        <taxon>Momordiceae</taxon>
        <taxon>Momordica</taxon>
    </lineage>
</organism>
<reference evidence="3" key="1">
    <citation type="submission" date="2025-08" db="UniProtKB">
        <authorList>
            <consortium name="RefSeq"/>
        </authorList>
    </citation>
    <scope>IDENTIFICATION</scope>
    <source>
        <strain evidence="3">OHB3-1</strain>
    </source>
</reference>
<dbReference type="InterPro" id="IPR044673">
    <property type="entry name" value="DCL-like"/>
</dbReference>
<dbReference type="GeneID" id="111007244"/>
<dbReference type="Pfam" id="PF11523">
    <property type="entry name" value="DUF3223"/>
    <property type="match status" value="1"/>
</dbReference>
<dbReference type="AlphaFoldDB" id="A0A6J1C0K4"/>
<accession>A0A6J1C0K4</accession>
<keyword evidence="2" id="KW-1185">Reference proteome</keyword>
<name>A0A6J1C0K4_MOMCH</name>
<dbReference type="FunFam" id="3.10.450.40:FF:000016">
    <property type="entry name" value="Predicted protein"/>
    <property type="match status" value="1"/>
</dbReference>
<feature type="compositionally biased region" description="Basic and acidic residues" evidence="1">
    <location>
        <begin position="71"/>
        <end position="100"/>
    </location>
</feature>
<dbReference type="GO" id="GO:0009507">
    <property type="term" value="C:chloroplast"/>
    <property type="evidence" value="ECO:0007669"/>
    <property type="project" value="TreeGrafter"/>
</dbReference>